<comment type="subcellular location">
    <subcellularLocation>
        <location evidence="1">Membrane</location>
        <topology evidence="1">Multi-pass membrane protein</topology>
    </subcellularLocation>
</comment>
<keyword evidence="10 14" id="KW-0472">Membrane</keyword>
<evidence type="ECO:0000256" key="4">
    <source>
        <dbReference type="ARBA" id="ARBA00022660"/>
    </source>
</evidence>
<evidence type="ECO:0000256" key="13">
    <source>
        <dbReference type="ARBA" id="ARBA00047816"/>
    </source>
</evidence>
<comment type="similarity">
    <text evidence="2">Belongs to the cytochrome c oxidase subunit 2 family.</text>
</comment>
<dbReference type="InterPro" id="IPR008972">
    <property type="entry name" value="Cupredoxin"/>
</dbReference>
<feature type="transmembrane region" description="Helical" evidence="14">
    <location>
        <begin position="24"/>
        <end position="48"/>
    </location>
</feature>
<proteinExistence type="inferred from homology"/>
<evidence type="ECO:0000256" key="5">
    <source>
        <dbReference type="ARBA" id="ARBA00022692"/>
    </source>
</evidence>
<dbReference type="Pfam" id="PF00116">
    <property type="entry name" value="COX2"/>
    <property type="match status" value="1"/>
</dbReference>
<keyword evidence="16" id="KW-0560">Oxidoreductase</keyword>
<dbReference type="EMBL" id="VTWH01000002">
    <property type="protein sequence ID" value="KAA0970613.1"/>
    <property type="molecule type" value="Genomic_DNA"/>
</dbReference>
<dbReference type="PROSITE" id="PS00078">
    <property type="entry name" value="COX2"/>
    <property type="match status" value="1"/>
</dbReference>
<comment type="caution">
    <text evidence="16">The sequence shown here is derived from an EMBL/GenBank/DDBJ whole genome shotgun (WGS) entry which is preliminary data.</text>
</comment>
<evidence type="ECO:0000256" key="12">
    <source>
        <dbReference type="ARBA" id="ARBA00031399"/>
    </source>
</evidence>
<keyword evidence="9" id="KW-0186">Copper</keyword>
<dbReference type="AlphaFoldDB" id="A0A5B0DW08"/>
<organism evidence="16 17">
    <name type="scientific">Aureimonas fodinaquatilis</name>
    <dbReference type="NCBI Taxonomy" id="2565783"/>
    <lineage>
        <taxon>Bacteria</taxon>
        <taxon>Pseudomonadati</taxon>
        <taxon>Pseudomonadota</taxon>
        <taxon>Alphaproteobacteria</taxon>
        <taxon>Hyphomicrobiales</taxon>
        <taxon>Aurantimonadaceae</taxon>
        <taxon>Aureimonas</taxon>
    </lineage>
</organism>
<gene>
    <name evidence="16" type="primary">coxB</name>
    <name evidence="16" type="ORF">FPY71_08935</name>
</gene>
<evidence type="ECO:0000259" key="15">
    <source>
        <dbReference type="PROSITE" id="PS50857"/>
    </source>
</evidence>
<keyword evidence="7" id="KW-0249">Electron transport</keyword>
<evidence type="ECO:0000256" key="3">
    <source>
        <dbReference type="ARBA" id="ARBA00022448"/>
    </source>
</evidence>
<evidence type="ECO:0000256" key="10">
    <source>
        <dbReference type="ARBA" id="ARBA00023136"/>
    </source>
</evidence>
<dbReference type="GO" id="GO:0004129">
    <property type="term" value="F:cytochrome-c oxidase activity"/>
    <property type="evidence" value="ECO:0007669"/>
    <property type="project" value="UniProtKB-EC"/>
</dbReference>
<dbReference type="NCBIfam" id="TIGR02866">
    <property type="entry name" value="CoxB"/>
    <property type="match status" value="1"/>
</dbReference>
<evidence type="ECO:0000256" key="8">
    <source>
        <dbReference type="ARBA" id="ARBA00022989"/>
    </source>
</evidence>
<evidence type="ECO:0000256" key="11">
    <source>
        <dbReference type="ARBA" id="ARBA00024688"/>
    </source>
</evidence>
<evidence type="ECO:0000256" key="9">
    <source>
        <dbReference type="ARBA" id="ARBA00023008"/>
    </source>
</evidence>
<comment type="function">
    <text evidence="11">Subunits I and II form the functional core of the enzyme complex. Electrons originating in cytochrome c are transferred via heme a and Cu(A) to the binuclear center formed by heme a3 and Cu(B).</text>
</comment>
<evidence type="ECO:0000256" key="2">
    <source>
        <dbReference type="ARBA" id="ARBA00007866"/>
    </source>
</evidence>
<reference evidence="16 17" key="1">
    <citation type="submission" date="2019-08" db="EMBL/GenBank/DDBJ databases">
        <title>Aureimonas fodiniaquatilis sp. nov., isolated from a coal mine wastewater.</title>
        <authorList>
            <person name="Kim W."/>
        </authorList>
    </citation>
    <scope>NUCLEOTIDE SEQUENCE [LARGE SCALE GENOMIC DNA]</scope>
    <source>
        <strain evidence="16 17">CAU 1482</strain>
    </source>
</reference>
<evidence type="ECO:0000313" key="16">
    <source>
        <dbReference type="EMBL" id="KAA0970613.1"/>
    </source>
</evidence>
<dbReference type="Proteomes" id="UP000324738">
    <property type="component" value="Unassembled WGS sequence"/>
</dbReference>
<dbReference type="OrthoDB" id="9781261at2"/>
<feature type="transmembrane region" description="Helical" evidence="14">
    <location>
        <begin position="60"/>
        <end position="82"/>
    </location>
</feature>
<evidence type="ECO:0000256" key="6">
    <source>
        <dbReference type="ARBA" id="ARBA00022723"/>
    </source>
</evidence>
<dbReference type="PANTHER" id="PTHR22888">
    <property type="entry name" value="CYTOCHROME C OXIDASE, SUBUNIT II"/>
    <property type="match status" value="1"/>
</dbReference>
<dbReference type="Gene3D" id="2.60.40.420">
    <property type="entry name" value="Cupredoxins - blue copper proteins"/>
    <property type="match status" value="1"/>
</dbReference>
<evidence type="ECO:0000256" key="1">
    <source>
        <dbReference type="ARBA" id="ARBA00004141"/>
    </source>
</evidence>
<evidence type="ECO:0000313" key="17">
    <source>
        <dbReference type="Proteomes" id="UP000324738"/>
    </source>
</evidence>
<dbReference type="PROSITE" id="PS50857">
    <property type="entry name" value="COX2_CUA"/>
    <property type="match status" value="1"/>
</dbReference>
<keyword evidence="17" id="KW-1185">Reference proteome</keyword>
<protein>
    <recommendedName>
        <fullName evidence="12">Cytochrome aa3 subunit 2</fullName>
    </recommendedName>
</protein>
<dbReference type="GO" id="GO:0016020">
    <property type="term" value="C:membrane"/>
    <property type="evidence" value="ECO:0007669"/>
    <property type="project" value="UniProtKB-SubCell"/>
</dbReference>
<dbReference type="GO" id="GO:0042773">
    <property type="term" value="P:ATP synthesis coupled electron transport"/>
    <property type="evidence" value="ECO:0007669"/>
    <property type="project" value="TreeGrafter"/>
</dbReference>
<keyword evidence="6" id="KW-0479">Metal-binding</keyword>
<evidence type="ECO:0000256" key="14">
    <source>
        <dbReference type="SAM" id="Phobius"/>
    </source>
</evidence>
<name>A0A5B0DW08_9HYPH</name>
<dbReference type="InterPro" id="IPR002429">
    <property type="entry name" value="CcO_II-like_C"/>
</dbReference>
<evidence type="ECO:0000256" key="7">
    <source>
        <dbReference type="ARBA" id="ARBA00022982"/>
    </source>
</evidence>
<accession>A0A5B0DW08</accession>
<dbReference type="RefSeq" id="WP_149299747.1">
    <property type="nucleotide sequence ID" value="NZ_VTWH01000002.1"/>
</dbReference>
<comment type="catalytic activity">
    <reaction evidence="13">
        <text>4 Fe(II)-[cytochrome c] + O2 + 8 H(+)(in) = 4 Fe(III)-[cytochrome c] + 2 H2O + 4 H(+)(out)</text>
        <dbReference type="Rhea" id="RHEA:11436"/>
        <dbReference type="Rhea" id="RHEA-COMP:10350"/>
        <dbReference type="Rhea" id="RHEA-COMP:14399"/>
        <dbReference type="ChEBI" id="CHEBI:15377"/>
        <dbReference type="ChEBI" id="CHEBI:15378"/>
        <dbReference type="ChEBI" id="CHEBI:15379"/>
        <dbReference type="ChEBI" id="CHEBI:29033"/>
        <dbReference type="ChEBI" id="CHEBI:29034"/>
        <dbReference type="EC" id="7.1.1.9"/>
    </reaction>
</comment>
<sequence>MAGCSGNLSTLDPAGPGASAIATLWWVMLAGSAVIFLATTAVLVLAWRSPGMARGHQTRLIAWAGVVLPSIVLTALVFFAFLTGERLMAGQGSEPPLRIEARSSQWVWTFHYPDMPDATTIDVLHMPVGRDVEFSVTSDDVIHSFWVPRLGGKIDAIPGHENSVLLRADKAGTYGGVCAEFCGVGHEAMRFTVIAHPAEEFEAQLMQLTAGGAQ</sequence>
<keyword evidence="5 14" id="KW-0812">Transmembrane</keyword>
<keyword evidence="8 14" id="KW-1133">Transmembrane helix</keyword>
<dbReference type="InterPro" id="IPR045187">
    <property type="entry name" value="CcO_II"/>
</dbReference>
<dbReference type="SUPFAM" id="SSF49503">
    <property type="entry name" value="Cupredoxins"/>
    <property type="match status" value="1"/>
</dbReference>
<dbReference type="GO" id="GO:0016491">
    <property type="term" value="F:oxidoreductase activity"/>
    <property type="evidence" value="ECO:0007669"/>
    <property type="project" value="UniProtKB-KW"/>
</dbReference>
<dbReference type="InterPro" id="IPR001505">
    <property type="entry name" value="Copper_CuA"/>
</dbReference>
<dbReference type="InterPro" id="IPR014222">
    <property type="entry name" value="Cyt_c_oxidase_su2"/>
</dbReference>
<feature type="domain" description="Cytochrome oxidase subunit II copper A binding" evidence="15">
    <location>
        <begin position="94"/>
        <end position="207"/>
    </location>
</feature>
<keyword evidence="4" id="KW-0679">Respiratory chain</keyword>
<dbReference type="GO" id="GO:0005507">
    <property type="term" value="F:copper ion binding"/>
    <property type="evidence" value="ECO:0007669"/>
    <property type="project" value="InterPro"/>
</dbReference>
<dbReference type="PANTHER" id="PTHR22888:SF9">
    <property type="entry name" value="CYTOCHROME C OXIDASE SUBUNIT 2"/>
    <property type="match status" value="1"/>
</dbReference>
<keyword evidence="3" id="KW-0813">Transport</keyword>